<evidence type="ECO:0000256" key="1">
    <source>
        <dbReference type="SAM" id="Phobius"/>
    </source>
</evidence>
<feature type="transmembrane region" description="Helical" evidence="1">
    <location>
        <begin position="111"/>
        <end position="131"/>
    </location>
</feature>
<name>A0A2Z2IYL7_CORST</name>
<dbReference type="AlphaFoldDB" id="A0A2Z2IYL7"/>
<accession>A0A2Z2IYL7</accession>
<keyword evidence="1" id="KW-0472">Membrane</keyword>
<sequence length="132" mass="14314">MNIDFSRVLGPLLGELPVAVQVQKTHRLLTRGYGKPVLLMAVTDNGLQIAGSKSASELPAPEMIRQGVLCLADIADALDEGEDTDVDHREDLEHCALRADERTAESPSIKLTVYLIFALFILIVLAAGVVMF</sequence>
<dbReference type="KEGG" id="cstr:CBE89_00125"/>
<evidence type="ECO:0000313" key="2">
    <source>
        <dbReference type="EMBL" id="ART20085.1"/>
    </source>
</evidence>
<keyword evidence="1" id="KW-1133">Transmembrane helix</keyword>
<organism evidence="2 3">
    <name type="scientific">Corynebacterium striatum</name>
    <dbReference type="NCBI Taxonomy" id="43770"/>
    <lineage>
        <taxon>Bacteria</taxon>
        <taxon>Bacillati</taxon>
        <taxon>Actinomycetota</taxon>
        <taxon>Actinomycetes</taxon>
        <taxon>Mycobacteriales</taxon>
        <taxon>Corynebacteriaceae</taxon>
        <taxon>Corynebacterium</taxon>
    </lineage>
</organism>
<keyword evidence="1" id="KW-0812">Transmembrane</keyword>
<protein>
    <submittedName>
        <fullName evidence="2">Uncharacterized protein</fullName>
    </submittedName>
</protein>
<dbReference type="EMBL" id="CP021252">
    <property type="protein sequence ID" value="ART20085.1"/>
    <property type="molecule type" value="Genomic_DNA"/>
</dbReference>
<reference evidence="2 3" key="1">
    <citation type="submission" date="2017-05" db="EMBL/GenBank/DDBJ databases">
        <title>Complete genome sequence of Corynebacterium striatum KC-Na-1 isolated from Neophocaena asiaeorientalis in Korea.</title>
        <authorList>
            <person name="Kim J.H."/>
            <person name="Lee K."/>
        </authorList>
    </citation>
    <scope>NUCLEOTIDE SEQUENCE [LARGE SCALE GENOMIC DNA]</scope>
    <source>
        <strain evidence="2 3">KC-Na-01</strain>
    </source>
</reference>
<gene>
    <name evidence="2" type="ORF">CBE89_00125</name>
</gene>
<dbReference type="Proteomes" id="UP000250197">
    <property type="component" value="Chromosome"/>
</dbReference>
<evidence type="ECO:0000313" key="3">
    <source>
        <dbReference type="Proteomes" id="UP000250197"/>
    </source>
</evidence>
<dbReference type="RefSeq" id="WP_086890318.1">
    <property type="nucleotide sequence ID" value="NZ_CP021252.1"/>
</dbReference>
<proteinExistence type="predicted"/>